<dbReference type="GO" id="GO:0050531">
    <property type="term" value="F:mannosyl-3-phosphoglycerate phosphatase activity"/>
    <property type="evidence" value="ECO:0007669"/>
    <property type="project" value="UniProtKB-EC"/>
</dbReference>
<dbReference type="GO" id="GO:0008962">
    <property type="term" value="F:phosphatidylglycerophosphatase activity"/>
    <property type="evidence" value="ECO:0007669"/>
    <property type="project" value="InterPro"/>
</dbReference>
<dbReference type="SUPFAM" id="SSF56784">
    <property type="entry name" value="HAD-like"/>
    <property type="match status" value="1"/>
</dbReference>
<dbReference type="GO" id="GO:0005737">
    <property type="term" value="C:cytoplasm"/>
    <property type="evidence" value="ECO:0007669"/>
    <property type="project" value="TreeGrafter"/>
</dbReference>
<reference evidence="2" key="1">
    <citation type="submission" date="2017-09" db="EMBL/GenBank/DDBJ databases">
        <title>Metaegenomics of thermophilic ammonia-oxidizing enrichment culture.</title>
        <authorList>
            <person name="Kato S."/>
            <person name="Suzuki K."/>
        </authorList>
    </citation>
    <scope>NUCLEOTIDE SEQUENCE [LARGE SCALE GENOMIC DNA]</scope>
</reference>
<accession>A0A2H5XDF5</accession>
<dbReference type="InterPro" id="IPR036412">
    <property type="entry name" value="HAD-like_sf"/>
</dbReference>
<dbReference type="EMBL" id="BEHT01000022">
    <property type="protein sequence ID" value="GBC99206.1"/>
    <property type="molecule type" value="Genomic_DNA"/>
</dbReference>
<evidence type="ECO:0000313" key="1">
    <source>
        <dbReference type="EMBL" id="GBC99206.1"/>
    </source>
</evidence>
<dbReference type="InterPro" id="IPR006549">
    <property type="entry name" value="HAD-SF_hydro_IIIA"/>
</dbReference>
<name>A0A2H5XDF5_9BACT</name>
<dbReference type="AlphaFoldDB" id="A0A2H5XDF5"/>
<gene>
    <name evidence="1" type="primary">mngB</name>
    <name evidence="1" type="ORF">HRbin17_01728</name>
</gene>
<dbReference type="Proteomes" id="UP000236173">
    <property type="component" value="Unassembled WGS sequence"/>
</dbReference>
<proteinExistence type="predicted"/>
<dbReference type="Pfam" id="PF00702">
    <property type="entry name" value="Hydrolase"/>
    <property type="match status" value="1"/>
</dbReference>
<dbReference type="Gene3D" id="3.40.50.1000">
    <property type="entry name" value="HAD superfamily/HAD-like"/>
    <property type="match status" value="1"/>
</dbReference>
<dbReference type="InterPro" id="IPR023214">
    <property type="entry name" value="HAD_sf"/>
</dbReference>
<keyword evidence="1" id="KW-0378">Hydrolase</keyword>
<dbReference type="EC" id="3.1.3.70" evidence="1"/>
<dbReference type="PANTHER" id="PTHR19288">
    <property type="entry name" value="4-NITROPHENYLPHOSPHATASE-RELATED"/>
    <property type="match status" value="1"/>
</dbReference>
<sequence length="184" mass="21107">MRVLRRWLLRWFYPDMQVSHICQVPLEKLKAQGVRVLFVDLDNTLIEWGSGRLGNGVADWLAQAKQMGFQVVIVSNAGRRERVARIADQLGVVGFAGAWKPRRFVFRRYLAIMGIDPSRAAMVGDQLLTDIWGAKRSGILAILVEPLTARRFITGRLQRPLERLLLSLMRRWQCPDIADDRSPR</sequence>
<dbReference type="NCBIfam" id="TIGR01662">
    <property type="entry name" value="HAD-SF-IIIA"/>
    <property type="match status" value="1"/>
</dbReference>
<dbReference type="PANTHER" id="PTHR19288:SF25">
    <property type="entry name" value="PHOSPHATIDYLGLYCEROPHOSPHATASE GEP4, MITOCHONDRIAL"/>
    <property type="match status" value="1"/>
</dbReference>
<dbReference type="NCBIfam" id="TIGR01668">
    <property type="entry name" value="YqeG_hyp_ppase"/>
    <property type="match status" value="1"/>
</dbReference>
<protein>
    <submittedName>
        <fullName evidence="1">Mannosyl-3-phosphoglycerate phosphatase</fullName>
        <ecNumber evidence="1">3.1.3.70</ecNumber>
    </submittedName>
</protein>
<comment type="caution">
    <text evidence="1">The sequence shown here is derived from an EMBL/GenBank/DDBJ whole genome shotgun (WGS) entry which is preliminary data.</text>
</comment>
<organism evidence="1 2">
    <name type="scientific">Candidatus Fervidibacter japonicus</name>
    <dbReference type="NCBI Taxonomy" id="2035412"/>
    <lineage>
        <taxon>Bacteria</taxon>
        <taxon>Candidatus Fervidibacterota</taxon>
        <taxon>Candidatus Fervidibacter</taxon>
    </lineage>
</organism>
<dbReference type="InterPro" id="IPR010021">
    <property type="entry name" value="PGPP1/Gep4"/>
</dbReference>
<evidence type="ECO:0000313" key="2">
    <source>
        <dbReference type="Proteomes" id="UP000236173"/>
    </source>
</evidence>